<dbReference type="Proteomes" id="UP001153269">
    <property type="component" value="Unassembled WGS sequence"/>
</dbReference>
<dbReference type="EMBL" id="CADEAL010000676">
    <property type="protein sequence ID" value="CAB1423743.1"/>
    <property type="molecule type" value="Genomic_DNA"/>
</dbReference>
<feature type="compositionally biased region" description="Basic and acidic residues" evidence="2">
    <location>
        <begin position="136"/>
        <end position="154"/>
    </location>
</feature>
<keyword evidence="1" id="KW-0175">Coiled coil</keyword>
<dbReference type="AlphaFoldDB" id="A0A9N7U324"/>
<name>A0A9N7U324_PLEPL</name>
<organism evidence="3 4">
    <name type="scientific">Pleuronectes platessa</name>
    <name type="common">European plaice</name>
    <dbReference type="NCBI Taxonomy" id="8262"/>
    <lineage>
        <taxon>Eukaryota</taxon>
        <taxon>Metazoa</taxon>
        <taxon>Chordata</taxon>
        <taxon>Craniata</taxon>
        <taxon>Vertebrata</taxon>
        <taxon>Euteleostomi</taxon>
        <taxon>Actinopterygii</taxon>
        <taxon>Neopterygii</taxon>
        <taxon>Teleostei</taxon>
        <taxon>Neoteleostei</taxon>
        <taxon>Acanthomorphata</taxon>
        <taxon>Carangaria</taxon>
        <taxon>Pleuronectiformes</taxon>
        <taxon>Pleuronectoidei</taxon>
        <taxon>Pleuronectidae</taxon>
        <taxon>Pleuronectes</taxon>
    </lineage>
</organism>
<evidence type="ECO:0000256" key="1">
    <source>
        <dbReference type="SAM" id="Coils"/>
    </source>
</evidence>
<reference evidence="3" key="1">
    <citation type="submission" date="2020-03" db="EMBL/GenBank/DDBJ databases">
        <authorList>
            <person name="Weist P."/>
        </authorList>
    </citation>
    <scope>NUCLEOTIDE SEQUENCE</scope>
</reference>
<protein>
    <submittedName>
        <fullName evidence="3">Uncharacterized protein</fullName>
    </submittedName>
</protein>
<keyword evidence="4" id="KW-1185">Reference proteome</keyword>
<feature type="coiled-coil region" evidence="1">
    <location>
        <begin position="74"/>
        <end position="101"/>
    </location>
</feature>
<evidence type="ECO:0000313" key="3">
    <source>
        <dbReference type="EMBL" id="CAB1423743.1"/>
    </source>
</evidence>
<evidence type="ECO:0000313" key="4">
    <source>
        <dbReference type="Proteomes" id="UP001153269"/>
    </source>
</evidence>
<gene>
    <name evidence="3" type="ORF">PLEPLA_LOCUS11664</name>
</gene>
<proteinExistence type="predicted"/>
<evidence type="ECO:0000256" key="2">
    <source>
        <dbReference type="SAM" id="MobiDB-lite"/>
    </source>
</evidence>
<accession>A0A9N7U324</accession>
<feature type="region of interest" description="Disordered" evidence="2">
    <location>
        <begin position="114"/>
        <end position="161"/>
    </location>
</feature>
<comment type="caution">
    <text evidence="3">The sequence shown here is derived from an EMBL/GenBank/DDBJ whole genome shotgun (WGS) entry which is preliminary data.</text>
</comment>
<sequence>MQENLTETKQQNVSLTETERLLISKLKVSEKELDKKQEDTRIPGTRMLRLNKHVESCARVIHDPKKVKISEMHHESSRVELRRLQHELMEAEEHVVRLRVHFIKILNEKNVDKELKNKTKRPPGTKSSLHLPSAEAADRPEKQRPSPCSEDKGTSKSPQCF</sequence>